<dbReference type="FunFam" id="3.30.70.270:FF:000001">
    <property type="entry name" value="Diguanylate cyclase domain protein"/>
    <property type="match status" value="1"/>
</dbReference>
<feature type="domain" description="PAC" evidence="3">
    <location>
        <begin position="233"/>
        <end position="285"/>
    </location>
</feature>
<dbReference type="Pfam" id="PF08448">
    <property type="entry name" value="PAS_4"/>
    <property type="match status" value="2"/>
</dbReference>
<dbReference type="InterPro" id="IPR000160">
    <property type="entry name" value="GGDEF_dom"/>
</dbReference>
<dbReference type="EMBL" id="CP032347">
    <property type="protein sequence ID" value="QCO18075.1"/>
    <property type="molecule type" value="Genomic_DNA"/>
</dbReference>
<dbReference type="InterPro" id="IPR029787">
    <property type="entry name" value="Nucleotide_cyclase"/>
</dbReference>
<dbReference type="InterPro" id="IPR001610">
    <property type="entry name" value="PAC"/>
</dbReference>
<dbReference type="SUPFAM" id="SSF55785">
    <property type="entry name" value="PYP-like sensor domain (PAS domain)"/>
    <property type="match status" value="2"/>
</dbReference>
<dbReference type="AlphaFoldDB" id="A0A4D8R407"/>
<dbReference type="Gene3D" id="3.30.450.20">
    <property type="entry name" value="PAS domain"/>
    <property type="match status" value="2"/>
</dbReference>
<organism evidence="5 6">
    <name type="scientific">Azospirillum brasilense</name>
    <dbReference type="NCBI Taxonomy" id="192"/>
    <lineage>
        <taxon>Bacteria</taxon>
        <taxon>Pseudomonadati</taxon>
        <taxon>Pseudomonadota</taxon>
        <taxon>Alphaproteobacteria</taxon>
        <taxon>Rhodospirillales</taxon>
        <taxon>Azospirillaceae</taxon>
        <taxon>Azospirillum</taxon>
    </lineage>
</organism>
<dbReference type="InterPro" id="IPR043128">
    <property type="entry name" value="Rev_trsase/Diguanyl_cyclase"/>
</dbReference>
<sequence length="590" mass="64362">MGHQADQNQSGIGVPGGEACASADRPMTASMTAAMTAPMTAPMTVADLPRLDGLWAPVWLQEGERGRMVWGNRAALELWNAASLADFQAREFGRQPEGAPQAEGEAVTGRWTFYPKGRPVTAWVRRSGMALPDGRLGILHEAQLAAPMADPDHGGTDTEALDRERAMLQSLIDSMPDIVFFKDVNGTYLKVNRAMLDYAGRPPLGLTDHRLFDAETAARRRRTDQIAMQKGFSRSEEWFVHPDGRRVLMETAKAVCLDRSGKMLGVVGIARDITERRQTEKQLLRQHALLQGIIDTIPDAVFFKDRDGVLRKANRAFASWTGRPLEQLIGLDSHEIWPHEMADGIRAGDASVYAEDQPRRNEESIPLPDGGRIWVEILKAPIRDAGNELLGLVGVGRDITLRKAAEEDLRRSEAEKDHLANHDALTGLPNRRLLFDRLDVALARSRRSGRPLALLFIDLDGFKAVNDRMGHDCGDEVLRIAAARIAGCLRRSDTVARVGGDEFTIVLEDVTSAADAGSVAAKIVEAVAQPIPVQGMTAVIGASVGIALSPADGADARSLLVAADGAMYRAKQAGRGTHVFYRDVRHENPD</sequence>
<dbReference type="Gene3D" id="3.30.70.270">
    <property type="match status" value="1"/>
</dbReference>
<protein>
    <submittedName>
        <fullName evidence="5">Diguanylate cyclase</fullName>
    </submittedName>
</protein>
<evidence type="ECO:0000256" key="1">
    <source>
        <dbReference type="SAM" id="MobiDB-lite"/>
    </source>
</evidence>
<dbReference type="CDD" id="cd00130">
    <property type="entry name" value="PAS"/>
    <property type="match status" value="2"/>
</dbReference>
<dbReference type="PROSITE" id="PS50112">
    <property type="entry name" value="PAS"/>
    <property type="match status" value="2"/>
</dbReference>
<dbReference type="PANTHER" id="PTHR44757:SF2">
    <property type="entry name" value="BIOFILM ARCHITECTURE MAINTENANCE PROTEIN MBAA"/>
    <property type="match status" value="1"/>
</dbReference>
<evidence type="ECO:0000313" key="5">
    <source>
        <dbReference type="EMBL" id="QCO18075.1"/>
    </source>
</evidence>
<geneLocation type="plasmid" evidence="5">
    <name>p2</name>
</geneLocation>
<dbReference type="SMART" id="SM00267">
    <property type="entry name" value="GGDEF"/>
    <property type="match status" value="1"/>
</dbReference>
<evidence type="ECO:0000259" key="4">
    <source>
        <dbReference type="PROSITE" id="PS50887"/>
    </source>
</evidence>
<dbReference type="InterPro" id="IPR013656">
    <property type="entry name" value="PAS_4"/>
</dbReference>
<dbReference type="PROSITE" id="PS50113">
    <property type="entry name" value="PAC"/>
    <property type="match status" value="2"/>
</dbReference>
<dbReference type="Proteomes" id="UP000298693">
    <property type="component" value="Plasmid p2"/>
</dbReference>
<proteinExistence type="predicted"/>
<keyword evidence="5" id="KW-0614">Plasmid</keyword>
<dbReference type="InterPro" id="IPR052155">
    <property type="entry name" value="Biofilm_reg_signaling"/>
</dbReference>
<dbReference type="SMART" id="SM00086">
    <property type="entry name" value="PAC"/>
    <property type="match status" value="2"/>
</dbReference>
<evidence type="ECO:0000259" key="3">
    <source>
        <dbReference type="PROSITE" id="PS50113"/>
    </source>
</evidence>
<dbReference type="InterPro" id="IPR035965">
    <property type="entry name" value="PAS-like_dom_sf"/>
</dbReference>
<feature type="compositionally biased region" description="Polar residues" evidence="1">
    <location>
        <begin position="1"/>
        <end position="11"/>
    </location>
</feature>
<evidence type="ECO:0000313" key="6">
    <source>
        <dbReference type="Proteomes" id="UP000298693"/>
    </source>
</evidence>
<name>A0A4D8R407_AZOBR</name>
<gene>
    <name evidence="5" type="ORF">D3869_22585</name>
</gene>
<feature type="domain" description="GGDEF" evidence="4">
    <location>
        <begin position="450"/>
        <end position="583"/>
    </location>
</feature>
<dbReference type="PROSITE" id="PS50887">
    <property type="entry name" value="GGDEF"/>
    <property type="match status" value="1"/>
</dbReference>
<dbReference type="SUPFAM" id="SSF55073">
    <property type="entry name" value="Nucleotide cyclase"/>
    <property type="match status" value="1"/>
</dbReference>
<dbReference type="Pfam" id="PF00990">
    <property type="entry name" value="GGDEF"/>
    <property type="match status" value="1"/>
</dbReference>
<feature type="domain" description="PAS" evidence="2">
    <location>
        <begin position="164"/>
        <end position="200"/>
    </location>
</feature>
<feature type="domain" description="PAC" evidence="3">
    <location>
        <begin position="359"/>
        <end position="411"/>
    </location>
</feature>
<dbReference type="NCBIfam" id="TIGR00229">
    <property type="entry name" value="sensory_box"/>
    <property type="match status" value="2"/>
</dbReference>
<dbReference type="SMART" id="SM00091">
    <property type="entry name" value="PAS"/>
    <property type="match status" value="2"/>
</dbReference>
<feature type="domain" description="PAS" evidence="2">
    <location>
        <begin position="286"/>
        <end position="330"/>
    </location>
</feature>
<dbReference type="CDD" id="cd01949">
    <property type="entry name" value="GGDEF"/>
    <property type="match status" value="1"/>
</dbReference>
<feature type="region of interest" description="Disordered" evidence="1">
    <location>
        <begin position="1"/>
        <end position="23"/>
    </location>
</feature>
<evidence type="ECO:0000259" key="2">
    <source>
        <dbReference type="PROSITE" id="PS50112"/>
    </source>
</evidence>
<dbReference type="NCBIfam" id="TIGR00254">
    <property type="entry name" value="GGDEF"/>
    <property type="match status" value="1"/>
</dbReference>
<dbReference type="GO" id="GO:0003824">
    <property type="term" value="F:catalytic activity"/>
    <property type="evidence" value="ECO:0007669"/>
    <property type="project" value="UniProtKB-ARBA"/>
</dbReference>
<accession>A0A4D8R407</accession>
<dbReference type="InterPro" id="IPR000014">
    <property type="entry name" value="PAS"/>
</dbReference>
<dbReference type="InterPro" id="IPR000700">
    <property type="entry name" value="PAS-assoc_C"/>
</dbReference>
<reference evidence="5 6" key="1">
    <citation type="submission" date="2018-09" db="EMBL/GenBank/DDBJ databases">
        <title>Whole genome based analysis of evolution and adaptive divergence in Indian and Brazilian strains of Azospirillum brasilense.</title>
        <authorList>
            <person name="Singh C."/>
            <person name="Tripathi A.K."/>
        </authorList>
    </citation>
    <scope>NUCLEOTIDE SEQUENCE [LARGE SCALE GENOMIC DNA]</scope>
    <source>
        <strain evidence="5 6">MTCC4039</strain>
        <plasmid evidence="5 6">p2</plasmid>
    </source>
</reference>
<dbReference type="PANTHER" id="PTHR44757">
    <property type="entry name" value="DIGUANYLATE CYCLASE DGCP"/>
    <property type="match status" value="1"/>
</dbReference>